<evidence type="ECO:0000313" key="1">
    <source>
        <dbReference type="EMBL" id="GIG49226.1"/>
    </source>
</evidence>
<dbReference type="Proteomes" id="UP000660611">
    <property type="component" value="Unassembled WGS sequence"/>
</dbReference>
<sequence length="46" mass="5160">MKAAIIILVPIILAVLVDGWLRQRRRAAPARGADFERFENGRQVTA</sequence>
<protein>
    <submittedName>
        <fullName evidence="1">Uncharacterized protein</fullName>
    </submittedName>
</protein>
<evidence type="ECO:0000313" key="2">
    <source>
        <dbReference type="Proteomes" id="UP000660611"/>
    </source>
</evidence>
<comment type="caution">
    <text evidence="1">The sequence shown here is derived from an EMBL/GenBank/DDBJ whole genome shotgun (WGS) entry which is preliminary data.</text>
</comment>
<dbReference type="AlphaFoldDB" id="A0A919UEM9"/>
<organism evidence="1 2">
    <name type="scientific">Dactylosporangium siamense</name>
    <dbReference type="NCBI Taxonomy" id="685454"/>
    <lineage>
        <taxon>Bacteria</taxon>
        <taxon>Bacillati</taxon>
        <taxon>Actinomycetota</taxon>
        <taxon>Actinomycetes</taxon>
        <taxon>Micromonosporales</taxon>
        <taxon>Micromonosporaceae</taxon>
        <taxon>Dactylosporangium</taxon>
    </lineage>
</organism>
<proteinExistence type="predicted"/>
<dbReference type="RefSeq" id="WP_203850918.1">
    <property type="nucleotide sequence ID" value="NZ_BAAAVW010000008.1"/>
</dbReference>
<keyword evidence="2" id="KW-1185">Reference proteome</keyword>
<name>A0A919UEM9_9ACTN</name>
<reference evidence="1" key="1">
    <citation type="submission" date="2021-01" db="EMBL/GenBank/DDBJ databases">
        <title>Whole genome shotgun sequence of Dactylosporangium siamense NBRC 106093.</title>
        <authorList>
            <person name="Komaki H."/>
            <person name="Tamura T."/>
        </authorList>
    </citation>
    <scope>NUCLEOTIDE SEQUENCE</scope>
    <source>
        <strain evidence="1">NBRC 106093</strain>
    </source>
</reference>
<gene>
    <name evidence="1" type="ORF">Dsi01nite_072670</name>
</gene>
<dbReference type="EMBL" id="BONQ01000113">
    <property type="protein sequence ID" value="GIG49226.1"/>
    <property type="molecule type" value="Genomic_DNA"/>
</dbReference>
<accession>A0A919UEM9</accession>